<organism evidence="1 2">
    <name type="scientific">Lederbergia lenta</name>
    <name type="common">Bacillus lentus</name>
    <dbReference type="NCBI Taxonomy" id="1467"/>
    <lineage>
        <taxon>Bacteria</taxon>
        <taxon>Bacillati</taxon>
        <taxon>Bacillota</taxon>
        <taxon>Bacilli</taxon>
        <taxon>Bacillales</taxon>
        <taxon>Bacillaceae</taxon>
        <taxon>Lederbergia</taxon>
    </lineage>
</organism>
<dbReference type="Proteomes" id="UP000249134">
    <property type="component" value="Chromosome 1"/>
</dbReference>
<accession>A0A2X4VM18</accession>
<evidence type="ECO:0000313" key="2">
    <source>
        <dbReference type="Proteomes" id="UP000249134"/>
    </source>
</evidence>
<name>A0A2X4VM18_LEDLE</name>
<protein>
    <submittedName>
        <fullName evidence="1">Uncharacterized protein</fullName>
    </submittedName>
</protein>
<gene>
    <name evidence="1" type="ORF">NCTC4824_00694</name>
</gene>
<dbReference type="KEGG" id="blen:NCTC4824_00694"/>
<keyword evidence="2" id="KW-1185">Reference proteome</keyword>
<dbReference type="EMBL" id="LS483476">
    <property type="protein sequence ID" value="SQI53197.1"/>
    <property type="molecule type" value="Genomic_DNA"/>
</dbReference>
<sequence length="154" mass="17577">MNTIFSKSNQDQETKEGSNLQVKAFIKGDPSPFLNIDYETTKVYELTDYTLRTPLEKMDIFNELLQLEQDCELVILPVKEETTALLQDIPKDEAYEKTASLFNMLSSLKETVERDRTFLIAEGEVCGDLVDKLEGLGFTLKEKTEAELKTIELI</sequence>
<reference evidence="1 2" key="1">
    <citation type="submission" date="2018-06" db="EMBL/GenBank/DDBJ databases">
        <authorList>
            <consortium name="Pathogen Informatics"/>
            <person name="Doyle S."/>
        </authorList>
    </citation>
    <scope>NUCLEOTIDE SEQUENCE [LARGE SCALE GENOMIC DNA]</scope>
    <source>
        <strain evidence="1 2">NCTC4824</strain>
    </source>
</reference>
<dbReference type="STRING" id="1348624.GCA_001591545_02518"/>
<proteinExistence type="predicted"/>
<dbReference type="RefSeq" id="WP_066142382.1">
    <property type="nucleotide sequence ID" value="NZ_CBCSGM010000002.1"/>
</dbReference>
<evidence type="ECO:0000313" key="1">
    <source>
        <dbReference type="EMBL" id="SQI53197.1"/>
    </source>
</evidence>
<dbReference type="AlphaFoldDB" id="A0A2X4VM18"/>